<dbReference type="Pfam" id="PF00664">
    <property type="entry name" value="ABC_membrane"/>
    <property type="match status" value="1"/>
</dbReference>
<dbReference type="Gene3D" id="3.40.50.300">
    <property type="entry name" value="P-loop containing nucleotide triphosphate hydrolases"/>
    <property type="match status" value="1"/>
</dbReference>
<evidence type="ECO:0000256" key="4">
    <source>
        <dbReference type="ARBA" id="ARBA00022840"/>
    </source>
</evidence>
<comment type="subcellular location">
    <subcellularLocation>
        <location evidence="1">Cell membrane</location>
        <topology evidence="1">Multi-pass membrane protein</topology>
    </subcellularLocation>
</comment>
<dbReference type="InterPro" id="IPR027417">
    <property type="entry name" value="P-loop_NTPase"/>
</dbReference>
<evidence type="ECO:0000313" key="11">
    <source>
        <dbReference type="Proteomes" id="UP000614200"/>
    </source>
</evidence>
<dbReference type="EMBL" id="JADKNH010000002">
    <property type="protein sequence ID" value="MBF4692441.1"/>
    <property type="molecule type" value="Genomic_DNA"/>
</dbReference>
<proteinExistence type="predicted"/>
<protein>
    <submittedName>
        <fullName evidence="10">ABC transporter ATP-binding protein</fullName>
    </submittedName>
</protein>
<dbReference type="Gene3D" id="1.20.1560.10">
    <property type="entry name" value="ABC transporter type 1, transmembrane domain"/>
    <property type="match status" value="1"/>
</dbReference>
<evidence type="ECO:0000256" key="3">
    <source>
        <dbReference type="ARBA" id="ARBA00022741"/>
    </source>
</evidence>
<dbReference type="CDD" id="cd18548">
    <property type="entry name" value="ABC_6TM_Tm287_like"/>
    <property type="match status" value="1"/>
</dbReference>
<feature type="transmembrane region" description="Helical" evidence="7">
    <location>
        <begin position="235"/>
        <end position="256"/>
    </location>
</feature>
<evidence type="ECO:0000256" key="2">
    <source>
        <dbReference type="ARBA" id="ARBA00022692"/>
    </source>
</evidence>
<evidence type="ECO:0000313" key="10">
    <source>
        <dbReference type="EMBL" id="MBF4692441.1"/>
    </source>
</evidence>
<dbReference type="RefSeq" id="WP_194700671.1">
    <property type="nucleotide sequence ID" value="NZ_JADKNH010000002.1"/>
</dbReference>
<keyword evidence="5 7" id="KW-1133">Transmembrane helix</keyword>
<feature type="domain" description="ABC transmembrane type-1" evidence="9">
    <location>
        <begin position="16"/>
        <end position="298"/>
    </location>
</feature>
<comment type="caution">
    <text evidence="10">The sequence shown here is derived from an EMBL/GenBank/DDBJ whole genome shotgun (WGS) entry which is preliminary data.</text>
</comment>
<dbReference type="SMART" id="SM00382">
    <property type="entry name" value="AAA"/>
    <property type="match status" value="1"/>
</dbReference>
<feature type="transmembrane region" description="Helical" evidence="7">
    <location>
        <begin position="52"/>
        <end position="72"/>
    </location>
</feature>
<sequence>MKAYGQFIKKHWSSFLMAVAFLGLETFSDLMQPMLVSKLIDQGIVEENMALIAHYGGLMLGMTCIGMVGALMRNWLSSNVSFSIAMELREMLYEKLLTFPMLKVEGMERGSLITRLTSDVTQVQLFINGLMRIFLKAPLLAIGSFIMVLNLNRRFLSVYLAVIPLAIVLVSVNLKIGYPLYARIQKVVDRLNQNTMEFLSGIRTVKAFNRFDYENQKFHLISDDLRQITTRTMRIMAAFGPVILLIVNMAIVAVLYKGSAWVHSGEIGVGEIVAFINYMTQFYFALSVITRVFNVFVRAKTSAARISEVIAYEDIEEMKAVQMPEALHLTFDNVSFRFGEGEETLKDLNFNIEYGASIGILGSTGSGKTTLIRLINGILKSSSGAVKIGGIPLDQISSDFLKKNIAYVPQNNMLFTGSIADNLRYGSENASEAEMWRALEIAMAKPFVTAMPDQLETLIGKNGVNISGGEKQRLSIARAIIHQPKILILDDSTSALDVLTERALKQHLRDLGDLTLIVVAQKISSVMDLDRIIILNNGEVEAFGTHEELLETSPIYLAIYQAELGQNGGGDHDSKF</sequence>
<keyword evidence="11" id="KW-1185">Reference proteome</keyword>
<keyword evidence="3" id="KW-0547">Nucleotide-binding</keyword>
<evidence type="ECO:0000256" key="6">
    <source>
        <dbReference type="ARBA" id="ARBA00023136"/>
    </source>
</evidence>
<accession>A0ABR9ZPP9</accession>
<gene>
    <name evidence="10" type="ORF">ISU02_04900</name>
</gene>
<evidence type="ECO:0000256" key="5">
    <source>
        <dbReference type="ARBA" id="ARBA00022989"/>
    </source>
</evidence>
<dbReference type="PROSITE" id="PS50893">
    <property type="entry name" value="ABC_TRANSPORTER_2"/>
    <property type="match status" value="1"/>
</dbReference>
<keyword evidence="4 10" id="KW-0067">ATP-binding</keyword>
<dbReference type="InterPro" id="IPR039421">
    <property type="entry name" value="Type_1_exporter"/>
</dbReference>
<dbReference type="Pfam" id="PF00005">
    <property type="entry name" value="ABC_tran"/>
    <property type="match status" value="1"/>
</dbReference>
<name>A0ABR9ZPP9_9FIRM</name>
<dbReference type="PANTHER" id="PTHR43394">
    <property type="entry name" value="ATP-DEPENDENT PERMEASE MDL1, MITOCHONDRIAL"/>
    <property type="match status" value="1"/>
</dbReference>
<feature type="transmembrane region" description="Helical" evidence="7">
    <location>
        <begin position="276"/>
        <end position="297"/>
    </location>
</feature>
<dbReference type="InterPro" id="IPR003439">
    <property type="entry name" value="ABC_transporter-like_ATP-bd"/>
</dbReference>
<feature type="transmembrane region" description="Helical" evidence="7">
    <location>
        <begin position="133"/>
        <end position="151"/>
    </location>
</feature>
<dbReference type="InterPro" id="IPR036640">
    <property type="entry name" value="ABC1_TM_sf"/>
</dbReference>
<dbReference type="PROSITE" id="PS50929">
    <property type="entry name" value="ABC_TM1F"/>
    <property type="match status" value="1"/>
</dbReference>
<evidence type="ECO:0000259" key="8">
    <source>
        <dbReference type="PROSITE" id="PS50893"/>
    </source>
</evidence>
<evidence type="ECO:0000256" key="1">
    <source>
        <dbReference type="ARBA" id="ARBA00004651"/>
    </source>
</evidence>
<feature type="transmembrane region" description="Helical" evidence="7">
    <location>
        <begin position="157"/>
        <end position="176"/>
    </location>
</feature>
<dbReference type="Proteomes" id="UP000614200">
    <property type="component" value="Unassembled WGS sequence"/>
</dbReference>
<evidence type="ECO:0000259" key="9">
    <source>
        <dbReference type="PROSITE" id="PS50929"/>
    </source>
</evidence>
<dbReference type="PROSITE" id="PS00211">
    <property type="entry name" value="ABC_TRANSPORTER_1"/>
    <property type="match status" value="1"/>
</dbReference>
<keyword evidence="6 7" id="KW-0472">Membrane</keyword>
<organism evidence="10 11">
    <name type="scientific">Fusibacter ferrireducens</name>
    <dbReference type="NCBI Taxonomy" id="2785058"/>
    <lineage>
        <taxon>Bacteria</taxon>
        <taxon>Bacillati</taxon>
        <taxon>Bacillota</taxon>
        <taxon>Clostridia</taxon>
        <taxon>Eubacteriales</taxon>
        <taxon>Eubacteriales Family XII. Incertae Sedis</taxon>
        <taxon>Fusibacter</taxon>
    </lineage>
</organism>
<dbReference type="GO" id="GO:0005524">
    <property type="term" value="F:ATP binding"/>
    <property type="evidence" value="ECO:0007669"/>
    <property type="project" value="UniProtKB-KW"/>
</dbReference>
<feature type="domain" description="ABC transporter" evidence="8">
    <location>
        <begin position="329"/>
        <end position="562"/>
    </location>
</feature>
<dbReference type="SUPFAM" id="SSF90123">
    <property type="entry name" value="ABC transporter transmembrane region"/>
    <property type="match status" value="1"/>
</dbReference>
<dbReference type="InterPro" id="IPR003593">
    <property type="entry name" value="AAA+_ATPase"/>
</dbReference>
<dbReference type="PANTHER" id="PTHR43394:SF1">
    <property type="entry name" value="ATP-BINDING CASSETTE SUB-FAMILY B MEMBER 10, MITOCHONDRIAL"/>
    <property type="match status" value="1"/>
</dbReference>
<evidence type="ECO:0000256" key="7">
    <source>
        <dbReference type="SAM" id="Phobius"/>
    </source>
</evidence>
<dbReference type="InterPro" id="IPR011527">
    <property type="entry name" value="ABC1_TM_dom"/>
</dbReference>
<reference evidence="10 11" key="1">
    <citation type="submission" date="2020-11" db="EMBL/GenBank/DDBJ databases">
        <title>Fusibacter basophilias sp. nov.</title>
        <authorList>
            <person name="Qiu D."/>
        </authorList>
    </citation>
    <scope>NUCLEOTIDE SEQUENCE [LARGE SCALE GENOMIC DNA]</scope>
    <source>
        <strain evidence="10 11">Q10-2</strain>
    </source>
</reference>
<dbReference type="SUPFAM" id="SSF52540">
    <property type="entry name" value="P-loop containing nucleoside triphosphate hydrolases"/>
    <property type="match status" value="1"/>
</dbReference>
<dbReference type="InterPro" id="IPR017871">
    <property type="entry name" value="ABC_transporter-like_CS"/>
</dbReference>
<keyword evidence="2 7" id="KW-0812">Transmembrane</keyword>